<evidence type="ECO:0000313" key="4">
    <source>
        <dbReference type="Proteomes" id="UP000265160"/>
    </source>
</evidence>
<feature type="domain" description="C-type lectin" evidence="2">
    <location>
        <begin position="45"/>
        <end position="125"/>
    </location>
</feature>
<dbReference type="PROSITE" id="PS50041">
    <property type="entry name" value="C_TYPE_LECTIN_2"/>
    <property type="match status" value="1"/>
</dbReference>
<dbReference type="AlphaFoldDB" id="A0A3P9CAM0"/>
<sequence>LGFLHFLHIGLNIVLSVLIKRNGMTLKEHPFLPSSAMVVSVEVLSESRTWEEALEYCRVHHDDLASVASETEMLLNQRELPKHNTTEHIWIGLRFLSRDWLWMDRQVMDYEAWGEGENPGVRTPR</sequence>
<evidence type="ECO:0000313" key="3">
    <source>
        <dbReference type="Ensembl" id="ENSMZEP00005019335.1"/>
    </source>
</evidence>
<evidence type="ECO:0000256" key="1">
    <source>
        <dbReference type="SAM" id="SignalP"/>
    </source>
</evidence>
<keyword evidence="1" id="KW-0732">Signal</keyword>
<reference evidence="3" key="3">
    <citation type="submission" date="2025-09" db="UniProtKB">
        <authorList>
            <consortium name="Ensembl"/>
        </authorList>
    </citation>
    <scope>IDENTIFICATION</scope>
</reference>
<dbReference type="GeneTree" id="ENSGT00940000176837"/>
<evidence type="ECO:0000259" key="2">
    <source>
        <dbReference type="PROSITE" id="PS50041"/>
    </source>
</evidence>
<dbReference type="PANTHER" id="PTHR45784">
    <property type="entry name" value="C-TYPE LECTIN DOMAIN FAMILY 20 MEMBER A-RELATED"/>
    <property type="match status" value="1"/>
</dbReference>
<dbReference type="PANTHER" id="PTHR45784:SF8">
    <property type="entry name" value="C-TYPE MANNOSE RECEPTOR 2-RELATED"/>
    <property type="match status" value="1"/>
</dbReference>
<dbReference type="InterPro" id="IPR016187">
    <property type="entry name" value="CTDL_fold"/>
</dbReference>
<organism evidence="3 4">
    <name type="scientific">Maylandia zebra</name>
    <name type="common">zebra mbuna</name>
    <dbReference type="NCBI Taxonomy" id="106582"/>
    <lineage>
        <taxon>Eukaryota</taxon>
        <taxon>Metazoa</taxon>
        <taxon>Chordata</taxon>
        <taxon>Craniata</taxon>
        <taxon>Vertebrata</taxon>
        <taxon>Euteleostomi</taxon>
        <taxon>Actinopterygii</taxon>
        <taxon>Neopterygii</taxon>
        <taxon>Teleostei</taxon>
        <taxon>Neoteleostei</taxon>
        <taxon>Acanthomorphata</taxon>
        <taxon>Ovalentaria</taxon>
        <taxon>Cichlomorphae</taxon>
        <taxon>Cichliformes</taxon>
        <taxon>Cichlidae</taxon>
        <taxon>African cichlids</taxon>
        <taxon>Pseudocrenilabrinae</taxon>
        <taxon>Haplochromini</taxon>
        <taxon>Maylandia</taxon>
        <taxon>Maylandia zebra complex</taxon>
    </lineage>
</organism>
<dbReference type="Proteomes" id="UP000265160">
    <property type="component" value="LG23"/>
</dbReference>
<feature type="signal peptide" evidence="1">
    <location>
        <begin position="1"/>
        <end position="16"/>
    </location>
</feature>
<protein>
    <recommendedName>
        <fullName evidence="2">C-type lectin domain-containing protein</fullName>
    </recommendedName>
</protein>
<dbReference type="InterPro" id="IPR001304">
    <property type="entry name" value="C-type_lectin-like"/>
</dbReference>
<dbReference type="Gene3D" id="3.10.100.10">
    <property type="entry name" value="Mannose-Binding Protein A, subunit A"/>
    <property type="match status" value="1"/>
</dbReference>
<dbReference type="Pfam" id="PF00059">
    <property type="entry name" value="Lectin_C"/>
    <property type="match status" value="1"/>
</dbReference>
<accession>A0A3P9CAM0</accession>
<dbReference type="Ensembl" id="ENSMZET00005019961.1">
    <property type="protein sequence ID" value="ENSMZEP00005019335.1"/>
    <property type="gene ID" value="ENSMZEG00005014513.1"/>
</dbReference>
<name>A0A3P9CAM0_9CICH</name>
<dbReference type="SUPFAM" id="SSF56436">
    <property type="entry name" value="C-type lectin-like"/>
    <property type="match status" value="1"/>
</dbReference>
<reference evidence="3" key="2">
    <citation type="submission" date="2025-08" db="UniProtKB">
        <authorList>
            <consortium name="Ensembl"/>
        </authorList>
    </citation>
    <scope>IDENTIFICATION</scope>
</reference>
<keyword evidence="4" id="KW-1185">Reference proteome</keyword>
<proteinExistence type="predicted"/>
<reference evidence="3 4" key="1">
    <citation type="journal article" date="2014" name="Nature">
        <title>The genomic substrate for adaptive radiation in African cichlid fish.</title>
        <authorList>
            <person name="Brawand D."/>
            <person name="Wagner C.E."/>
            <person name="Li Y.I."/>
            <person name="Malinsky M."/>
            <person name="Keller I."/>
            <person name="Fan S."/>
            <person name="Simakov O."/>
            <person name="Ng A.Y."/>
            <person name="Lim Z.W."/>
            <person name="Bezault E."/>
            <person name="Turner-Maier J."/>
            <person name="Johnson J."/>
            <person name="Alcazar R."/>
            <person name="Noh H.J."/>
            <person name="Russell P."/>
            <person name="Aken B."/>
            <person name="Alfoldi J."/>
            <person name="Amemiya C."/>
            <person name="Azzouzi N."/>
            <person name="Baroiller J.F."/>
            <person name="Barloy-Hubler F."/>
            <person name="Berlin A."/>
            <person name="Bloomquist R."/>
            <person name="Carleton K.L."/>
            <person name="Conte M.A."/>
            <person name="D'Cotta H."/>
            <person name="Eshel O."/>
            <person name="Gaffney L."/>
            <person name="Galibert F."/>
            <person name="Gante H.F."/>
            <person name="Gnerre S."/>
            <person name="Greuter L."/>
            <person name="Guyon R."/>
            <person name="Haddad N.S."/>
            <person name="Haerty W."/>
            <person name="Harris R.M."/>
            <person name="Hofmann H.A."/>
            <person name="Hourlier T."/>
            <person name="Hulata G."/>
            <person name="Jaffe D.B."/>
            <person name="Lara M."/>
            <person name="Lee A.P."/>
            <person name="MacCallum I."/>
            <person name="Mwaiko S."/>
            <person name="Nikaido M."/>
            <person name="Nishihara H."/>
            <person name="Ozouf-Costaz C."/>
            <person name="Penman D.J."/>
            <person name="Przybylski D."/>
            <person name="Rakotomanga M."/>
            <person name="Renn S.C.P."/>
            <person name="Ribeiro F.J."/>
            <person name="Ron M."/>
            <person name="Salzburger W."/>
            <person name="Sanchez-Pulido L."/>
            <person name="Santos M.E."/>
            <person name="Searle S."/>
            <person name="Sharpe T."/>
            <person name="Swofford R."/>
            <person name="Tan F.J."/>
            <person name="Williams L."/>
            <person name="Young S."/>
            <person name="Yin S."/>
            <person name="Okada N."/>
            <person name="Kocher T.D."/>
            <person name="Miska E.A."/>
            <person name="Lander E.S."/>
            <person name="Venkatesh B."/>
            <person name="Fernald R.D."/>
            <person name="Meyer A."/>
            <person name="Ponting C.P."/>
            <person name="Streelman J.T."/>
            <person name="Lindblad-Toh K."/>
            <person name="Seehausen O."/>
            <person name="Di Palma F."/>
        </authorList>
    </citation>
    <scope>NUCLEOTIDE SEQUENCE</scope>
</reference>
<feature type="chain" id="PRO_5018140625" description="C-type lectin domain-containing protein" evidence="1">
    <location>
        <begin position="17"/>
        <end position="125"/>
    </location>
</feature>
<dbReference type="InterPro" id="IPR016186">
    <property type="entry name" value="C-type_lectin-like/link_sf"/>
</dbReference>